<evidence type="ECO:0000313" key="3">
    <source>
        <dbReference type="Proteomes" id="UP000514720"/>
    </source>
</evidence>
<reference evidence="2 3" key="1">
    <citation type="submission" date="2020-02" db="EMBL/GenBank/DDBJ databases">
        <authorList>
            <person name="Zheng R.K."/>
            <person name="Sun C.M."/>
        </authorList>
    </citation>
    <scope>NUCLEOTIDE SEQUENCE [LARGE SCALE GENOMIC DNA]</scope>
    <source>
        <strain evidence="3">zrk13</strain>
    </source>
</reference>
<feature type="transmembrane region" description="Helical" evidence="1">
    <location>
        <begin position="38"/>
        <end position="58"/>
    </location>
</feature>
<keyword evidence="1" id="KW-1133">Transmembrane helix</keyword>
<dbReference type="KEGG" id="xcl:G4Z02_06130"/>
<keyword evidence="1" id="KW-0812">Transmembrane</keyword>
<dbReference type="RefSeq" id="WP_258877138.1">
    <property type="nucleotide sequence ID" value="NZ_CP048914.1"/>
</dbReference>
<evidence type="ECO:0000313" key="2">
    <source>
        <dbReference type="EMBL" id="QMS85346.1"/>
    </source>
</evidence>
<protein>
    <submittedName>
        <fullName evidence="2">Uncharacterized protein</fullName>
    </submittedName>
</protein>
<name>A0A7L7KSY6_9MOLU</name>
<feature type="transmembrane region" description="Helical" evidence="1">
    <location>
        <begin position="12"/>
        <end position="32"/>
    </location>
</feature>
<gene>
    <name evidence="2" type="ORF">G4Z02_06130</name>
</gene>
<keyword evidence="3" id="KW-1185">Reference proteome</keyword>
<sequence>MIKQIHRAFLKTILAYTVYFLGGIGLLIYGYIATDGGNLIVTLTFVFFLLTIFVTSYASDRLTYFMNLSYLHRIYEQQGEPLQVTRMHDLSQLTAYLKQHDYKLHKRDQRHAFFYRVKHDTIKKMLAMNILEVVIYLNKDEPEFYVDEYNDEINRLKDSLLNQKIKVNRLLITQIKHIDTLDETTKKQLAEIIFIRTRHNVISTVNIGILDNTYAVMEYSDTYSPSLYYTYHIDEIKSMV</sequence>
<keyword evidence="1" id="KW-0472">Membrane</keyword>
<dbReference type="EMBL" id="CP048914">
    <property type="protein sequence ID" value="QMS85346.1"/>
    <property type="molecule type" value="Genomic_DNA"/>
</dbReference>
<dbReference type="AlphaFoldDB" id="A0A7L7KSY6"/>
<accession>A0A7L7KSY6</accession>
<dbReference type="Proteomes" id="UP000514720">
    <property type="component" value="Chromosome"/>
</dbReference>
<evidence type="ECO:0000256" key="1">
    <source>
        <dbReference type="SAM" id="Phobius"/>
    </source>
</evidence>
<proteinExistence type="predicted"/>
<organism evidence="2 3">
    <name type="scientific">Candidatus Xianfuyuplasma coldseepsis</name>
    <dbReference type="NCBI Taxonomy" id="2782163"/>
    <lineage>
        <taxon>Bacteria</taxon>
        <taxon>Bacillati</taxon>
        <taxon>Mycoplasmatota</taxon>
        <taxon>Mollicutes</taxon>
        <taxon>Candidatus Izemoplasmatales</taxon>
        <taxon>Candidatus Izemoplasmataceae</taxon>
        <taxon>Candidatus Xianfuyuplasma</taxon>
    </lineage>
</organism>